<comment type="subunit">
    <text evidence="3">NDH-1 is composed of 14 different subunits. Subunits NuoB, C, D, E, F, and G constitute the peripheral sector of the complex.</text>
</comment>
<dbReference type="PROSITE" id="PS00542">
    <property type="entry name" value="COMPLEX1_30K"/>
    <property type="match status" value="1"/>
</dbReference>
<keyword evidence="3 4" id="KW-0520">NAD</keyword>
<evidence type="ECO:0000256" key="2">
    <source>
        <dbReference type="ARBA" id="ARBA00022448"/>
    </source>
</evidence>
<dbReference type="GO" id="GO:0050136">
    <property type="term" value="F:NADH dehydrogenase (quinone) (non-electrogenic) activity"/>
    <property type="evidence" value="ECO:0007669"/>
    <property type="project" value="UniProtKB-UniRule"/>
</dbReference>
<keyword evidence="3" id="KW-0472">Membrane</keyword>
<dbReference type="EMBL" id="MFIV01000155">
    <property type="protein sequence ID" value="OGF98179.1"/>
    <property type="molecule type" value="Genomic_DNA"/>
</dbReference>
<dbReference type="SUPFAM" id="SSF143243">
    <property type="entry name" value="Nqo5-like"/>
    <property type="match status" value="1"/>
</dbReference>
<dbReference type="Gene3D" id="3.30.460.80">
    <property type="entry name" value="NADH:ubiquinone oxidoreductase, 30kDa subunit"/>
    <property type="match status" value="1"/>
</dbReference>
<gene>
    <name evidence="3" type="primary">nuoC</name>
    <name evidence="7" type="ORF">A2Z86_08535</name>
</gene>
<evidence type="ECO:0000256" key="3">
    <source>
        <dbReference type="HAMAP-Rule" id="MF_01357"/>
    </source>
</evidence>
<dbReference type="Pfam" id="PF00329">
    <property type="entry name" value="Complex1_30kDa"/>
    <property type="match status" value="1"/>
</dbReference>
<proteinExistence type="inferred from homology"/>
<organism evidence="7 8">
    <name type="scientific">Candidatus Glassbacteria bacterium GWA2_58_10</name>
    <dbReference type="NCBI Taxonomy" id="1817865"/>
    <lineage>
        <taxon>Bacteria</taxon>
        <taxon>Candidatus Glassiibacteriota</taxon>
    </lineage>
</organism>
<comment type="caution">
    <text evidence="7">The sequence shown here is derived from an EMBL/GenBank/DDBJ whole genome shotgun (WGS) entry which is preliminary data.</text>
</comment>
<keyword evidence="3" id="KW-1003">Cell membrane</keyword>
<evidence type="ECO:0000256" key="1">
    <source>
        <dbReference type="ARBA" id="ARBA00007569"/>
    </source>
</evidence>
<dbReference type="Proteomes" id="UP000176992">
    <property type="component" value="Unassembled WGS sequence"/>
</dbReference>
<evidence type="ECO:0000256" key="4">
    <source>
        <dbReference type="RuleBase" id="RU003456"/>
    </source>
</evidence>
<protein>
    <recommendedName>
        <fullName evidence="3">NADH-quinone oxidoreductase subunit C</fullName>
        <ecNumber evidence="3">7.1.1.-</ecNumber>
    </recommendedName>
    <alternativeName>
        <fullName evidence="3">NADH dehydrogenase I subunit C</fullName>
    </alternativeName>
    <alternativeName>
        <fullName evidence="3">NDH-1 subunit C</fullName>
    </alternativeName>
</protein>
<accession>A0A1F5YDH0</accession>
<feature type="domain" description="NADH:ubiquinone oxidoreductase 30kDa subunit" evidence="6">
    <location>
        <begin position="34"/>
        <end position="155"/>
    </location>
</feature>
<evidence type="ECO:0000313" key="8">
    <source>
        <dbReference type="Proteomes" id="UP000176992"/>
    </source>
</evidence>
<dbReference type="PANTHER" id="PTHR10884">
    <property type="entry name" value="NADH DEHYDROGENASE UBIQUINONE IRON-SULFUR PROTEIN 3"/>
    <property type="match status" value="1"/>
</dbReference>
<dbReference type="EC" id="7.1.1.-" evidence="3"/>
<name>A0A1F5YDH0_9BACT</name>
<comment type="catalytic activity">
    <reaction evidence="3 5">
        <text>a quinone + NADH + 5 H(+)(in) = a quinol + NAD(+) + 4 H(+)(out)</text>
        <dbReference type="Rhea" id="RHEA:57888"/>
        <dbReference type="ChEBI" id="CHEBI:15378"/>
        <dbReference type="ChEBI" id="CHEBI:24646"/>
        <dbReference type="ChEBI" id="CHEBI:57540"/>
        <dbReference type="ChEBI" id="CHEBI:57945"/>
        <dbReference type="ChEBI" id="CHEBI:132124"/>
    </reaction>
</comment>
<dbReference type="GO" id="GO:0005886">
    <property type="term" value="C:plasma membrane"/>
    <property type="evidence" value="ECO:0007669"/>
    <property type="project" value="UniProtKB-SubCell"/>
</dbReference>
<comment type="subcellular location">
    <subcellularLocation>
        <location evidence="3">Cell membrane</location>
        <topology evidence="3">Peripheral membrane protein</topology>
        <orientation evidence="3">Cytoplasmic side</orientation>
    </subcellularLocation>
</comment>
<sequence>MEPVEDNATLNALKEKFGETMLECGRDKGDLLAVVDPQRIHDVIAWLRDEPRLDFKMLVDLFGVDYLPRKPRFEVVYHLHCLDRNERLRVKIRLDEKNCEAATISDLYPVANWLEREAWDMFGVVFTGHPNLKRLLMYEPFEGHPLRRDYPINKRQPLIGPKN</sequence>
<dbReference type="PANTHER" id="PTHR10884:SF14">
    <property type="entry name" value="NADH DEHYDROGENASE [UBIQUINONE] IRON-SULFUR PROTEIN 3, MITOCHONDRIAL"/>
    <property type="match status" value="1"/>
</dbReference>
<evidence type="ECO:0000259" key="6">
    <source>
        <dbReference type="Pfam" id="PF00329"/>
    </source>
</evidence>
<reference evidence="7 8" key="1">
    <citation type="journal article" date="2016" name="Nat. Commun.">
        <title>Thousands of microbial genomes shed light on interconnected biogeochemical processes in an aquifer system.</title>
        <authorList>
            <person name="Anantharaman K."/>
            <person name="Brown C.T."/>
            <person name="Hug L.A."/>
            <person name="Sharon I."/>
            <person name="Castelle C.J."/>
            <person name="Probst A.J."/>
            <person name="Thomas B.C."/>
            <person name="Singh A."/>
            <person name="Wilkins M.J."/>
            <person name="Karaoz U."/>
            <person name="Brodie E.L."/>
            <person name="Williams K.H."/>
            <person name="Hubbard S.S."/>
            <person name="Banfield J.F."/>
        </authorList>
    </citation>
    <scope>NUCLEOTIDE SEQUENCE [LARGE SCALE GENOMIC DNA]</scope>
</reference>
<dbReference type="GO" id="GO:0048038">
    <property type="term" value="F:quinone binding"/>
    <property type="evidence" value="ECO:0007669"/>
    <property type="project" value="UniProtKB-KW"/>
</dbReference>
<dbReference type="GO" id="GO:0008137">
    <property type="term" value="F:NADH dehydrogenase (ubiquinone) activity"/>
    <property type="evidence" value="ECO:0007669"/>
    <property type="project" value="InterPro"/>
</dbReference>
<dbReference type="InterPro" id="IPR020396">
    <property type="entry name" value="NADH_UbQ_OxRdtase_CS"/>
</dbReference>
<keyword evidence="3 5" id="KW-0874">Quinone</keyword>
<dbReference type="HAMAP" id="MF_01357">
    <property type="entry name" value="NDH1_NuoC"/>
    <property type="match status" value="1"/>
</dbReference>
<comment type="function">
    <text evidence="3">NDH-1 shuttles electrons from NADH, via FMN and iron-sulfur (Fe-S) centers, to quinones in the respiratory chain. The immediate electron acceptor for the enzyme in this species is believed to be ubiquinone. Couples the redox reaction to proton translocation (for every two electrons transferred, four hydrogen ions are translocated across the cytoplasmic membrane), and thus conserves the redox energy in a proton gradient.</text>
</comment>
<comment type="similarity">
    <text evidence="1 3 4">Belongs to the complex I 30 kDa subunit family.</text>
</comment>
<dbReference type="InterPro" id="IPR010218">
    <property type="entry name" value="NADH_DH_suC"/>
</dbReference>
<keyword evidence="3" id="KW-0830">Ubiquinone</keyword>
<dbReference type="InterPro" id="IPR037232">
    <property type="entry name" value="NADH_quin_OxRdtase_su_C/D-like"/>
</dbReference>
<keyword evidence="3 4" id="KW-1278">Translocase</keyword>
<evidence type="ECO:0000256" key="5">
    <source>
        <dbReference type="RuleBase" id="RU003582"/>
    </source>
</evidence>
<dbReference type="NCBIfam" id="TIGR01961">
    <property type="entry name" value="NuoC_fam"/>
    <property type="match status" value="1"/>
</dbReference>
<dbReference type="AlphaFoldDB" id="A0A1F5YDH0"/>
<evidence type="ECO:0000313" key="7">
    <source>
        <dbReference type="EMBL" id="OGF98179.1"/>
    </source>
</evidence>
<keyword evidence="2 3" id="KW-0813">Transport</keyword>
<dbReference type="InterPro" id="IPR001268">
    <property type="entry name" value="NADH_UbQ_OxRdtase_30kDa_su"/>
</dbReference>